<evidence type="ECO:0000313" key="3">
    <source>
        <dbReference type="Proteomes" id="UP000596660"/>
    </source>
</evidence>
<accession>A0A803MU19</accession>
<dbReference type="Gramene" id="AUR62035241-RA">
    <property type="protein sequence ID" value="AUR62035241-RA:cds"/>
    <property type="gene ID" value="AUR62035241"/>
</dbReference>
<evidence type="ECO:0000256" key="1">
    <source>
        <dbReference type="SAM" id="MobiDB-lite"/>
    </source>
</evidence>
<dbReference type="AlphaFoldDB" id="A0A803MU19"/>
<sequence length="175" mass="19481">MEELKLSQKKRARVDSDPPEFDAKRVREDLLRILDDSDHVPERDSVSQTHDLDSVIRSFEEEITGSGSRSSPVNIVDLTSDSGEYPSEIGQFCENDVGLLKESESETRVGDGIGVSSEVSGVGEFWDFPSYDSFGLTIGYEQDHNDYVALDGIFDHSDLNFGSDFLRRPDTLPAV</sequence>
<proteinExistence type="predicted"/>
<dbReference type="OrthoDB" id="781489at2759"/>
<reference evidence="2" key="1">
    <citation type="journal article" date="2017" name="Nature">
        <title>The genome of Chenopodium quinoa.</title>
        <authorList>
            <person name="Jarvis D.E."/>
            <person name="Ho Y.S."/>
            <person name="Lightfoot D.J."/>
            <person name="Schmoeckel S.M."/>
            <person name="Li B."/>
            <person name="Borm T.J.A."/>
            <person name="Ohyanagi H."/>
            <person name="Mineta K."/>
            <person name="Michell C.T."/>
            <person name="Saber N."/>
            <person name="Kharbatia N.M."/>
            <person name="Rupper R.R."/>
            <person name="Sharp A.R."/>
            <person name="Dally N."/>
            <person name="Boughton B.A."/>
            <person name="Woo Y.H."/>
            <person name="Gao G."/>
            <person name="Schijlen E.G.W.M."/>
            <person name="Guo X."/>
            <person name="Momin A.A."/>
            <person name="Negrao S."/>
            <person name="Al-Babili S."/>
            <person name="Gehring C."/>
            <person name="Roessner U."/>
            <person name="Jung C."/>
            <person name="Murphy K."/>
            <person name="Arold S.T."/>
            <person name="Gojobori T."/>
            <person name="van der Linden C.G."/>
            <person name="van Loo E.N."/>
            <person name="Jellen E.N."/>
            <person name="Maughan P.J."/>
            <person name="Tester M."/>
        </authorList>
    </citation>
    <scope>NUCLEOTIDE SEQUENCE [LARGE SCALE GENOMIC DNA]</scope>
    <source>
        <strain evidence="2">cv. PI 614886</strain>
    </source>
</reference>
<protein>
    <submittedName>
        <fullName evidence="2">Uncharacterized protein</fullName>
    </submittedName>
</protein>
<dbReference type="KEGG" id="cqi:110691225"/>
<dbReference type="PANTHER" id="PTHR34539:SF19">
    <property type="entry name" value="T6J4.11 PROTEIN"/>
    <property type="match status" value="1"/>
</dbReference>
<dbReference type="PANTHER" id="PTHR34539">
    <property type="entry name" value="T6J4.11 PROTEIN"/>
    <property type="match status" value="1"/>
</dbReference>
<keyword evidence="3" id="KW-1185">Reference proteome</keyword>
<feature type="region of interest" description="Disordered" evidence="1">
    <location>
        <begin position="1"/>
        <end position="21"/>
    </location>
</feature>
<name>A0A803MU19_CHEQI</name>
<organism evidence="2 3">
    <name type="scientific">Chenopodium quinoa</name>
    <name type="common">Quinoa</name>
    <dbReference type="NCBI Taxonomy" id="63459"/>
    <lineage>
        <taxon>Eukaryota</taxon>
        <taxon>Viridiplantae</taxon>
        <taxon>Streptophyta</taxon>
        <taxon>Embryophyta</taxon>
        <taxon>Tracheophyta</taxon>
        <taxon>Spermatophyta</taxon>
        <taxon>Magnoliopsida</taxon>
        <taxon>eudicotyledons</taxon>
        <taxon>Gunneridae</taxon>
        <taxon>Pentapetalae</taxon>
        <taxon>Caryophyllales</taxon>
        <taxon>Chenopodiaceae</taxon>
        <taxon>Chenopodioideae</taxon>
        <taxon>Atripliceae</taxon>
        <taxon>Chenopodium</taxon>
    </lineage>
</organism>
<dbReference type="EnsemblPlants" id="AUR62035241-RA">
    <property type="protein sequence ID" value="AUR62035241-RA:cds"/>
    <property type="gene ID" value="AUR62035241"/>
</dbReference>
<gene>
    <name evidence="2" type="primary">LOC110691225</name>
</gene>
<dbReference type="GeneID" id="110691225"/>
<dbReference type="OMA" id="TWRHETL"/>
<dbReference type="RefSeq" id="XP_021723827.1">
    <property type="nucleotide sequence ID" value="XM_021868135.1"/>
</dbReference>
<evidence type="ECO:0000313" key="2">
    <source>
        <dbReference type="EnsemblPlants" id="AUR62035241-RA:cds"/>
    </source>
</evidence>
<dbReference type="Proteomes" id="UP000596660">
    <property type="component" value="Unplaced"/>
</dbReference>
<reference evidence="2" key="2">
    <citation type="submission" date="2021-03" db="UniProtKB">
        <authorList>
            <consortium name="EnsemblPlants"/>
        </authorList>
    </citation>
    <scope>IDENTIFICATION</scope>
</reference>